<accession>A0ABS9TLX3</accession>
<evidence type="ECO:0000256" key="1">
    <source>
        <dbReference type="SAM" id="MobiDB-lite"/>
    </source>
</evidence>
<feature type="region of interest" description="Disordered" evidence="1">
    <location>
        <begin position="95"/>
        <end position="116"/>
    </location>
</feature>
<proteinExistence type="predicted"/>
<dbReference type="Proteomes" id="UP001299970">
    <property type="component" value="Unassembled WGS sequence"/>
</dbReference>
<evidence type="ECO:0000313" key="2">
    <source>
        <dbReference type="EMBL" id="MCH6169503.1"/>
    </source>
</evidence>
<name>A0ABS9TLX3_9PSEU</name>
<evidence type="ECO:0000313" key="3">
    <source>
        <dbReference type="Proteomes" id="UP001299970"/>
    </source>
</evidence>
<protein>
    <submittedName>
        <fullName evidence="2">Uncharacterized protein</fullName>
    </submittedName>
</protein>
<comment type="caution">
    <text evidence="2">The sequence shown here is derived from an EMBL/GenBank/DDBJ whole genome shotgun (WGS) entry which is preliminary data.</text>
</comment>
<sequence>MTGLGLRRGPPPALGPITAPRAPAAAGLLGPLAVLLAVTRGGPADPGGTVAAIGPLSRGSPIGAGSAAAAITWPGPISLVGAIAAPAPPLPPAIRARGASPPTGRSASSRRAELGHRHLAAGTRELRGVEEGNRSRCGLPRTLGRSILAGSIVGGSVVGCERGDRSGGIGAVQVGEVGRRTGRLSRIREIQPGHRSGPGFLDAEPVEPDDSGPALLLRRVLRHRAQKSTGAGSFSASASS</sequence>
<organism evidence="2 3">
    <name type="scientific">Pseudonocardia alaniniphila</name>
    <dbReference type="NCBI Taxonomy" id="75291"/>
    <lineage>
        <taxon>Bacteria</taxon>
        <taxon>Bacillati</taxon>
        <taxon>Actinomycetota</taxon>
        <taxon>Actinomycetes</taxon>
        <taxon>Pseudonocardiales</taxon>
        <taxon>Pseudonocardiaceae</taxon>
        <taxon>Pseudonocardia</taxon>
    </lineage>
</organism>
<dbReference type="EMBL" id="JAKXMK010000025">
    <property type="protein sequence ID" value="MCH6169503.1"/>
    <property type="molecule type" value="Genomic_DNA"/>
</dbReference>
<reference evidence="2 3" key="1">
    <citation type="submission" date="2022-03" db="EMBL/GenBank/DDBJ databases">
        <title>Pseudonocardia alaer sp. nov., a novel actinomycete isolated from reed forest soil.</title>
        <authorList>
            <person name="Wang L."/>
        </authorList>
    </citation>
    <scope>NUCLEOTIDE SEQUENCE [LARGE SCALE GENOMIC DNA]</scope>
    <source>
        <strain evidence="2 3">Y-16303</strain>
    </source>
</reference>
<gene>
    <name evidence="2" type="ORF">MMF94_27710</name>
</gene>
<dbReference type="RefSeq" id="WP_241040140.1">
    <property type="nucleotide sequence ID" value="NZ_BAAAJF010000045.1"/>
</dbReference>
<keyword evidence="3" id="KW-1185">Reference proteome</keyword>